<dbReference type="EMBL" id="BAHD01000056">
    <property type="protein sequence ID" value="GAB97093.1"/>
    <property type="molecule type" value="Genomic_DNA"/>
</dbReference>
<dbReference type="PANTHER" id="PTHR43174">
    <property type="entry name" value="UDP-N-ACETYLGLUCOSAMINE 2-EPIMERASE"/>
    <property type="match status" value="1"/>
</dbReference>
<accession>K6VLJ6</accession>
<dbReference type="OrthoDB" id="9803238at2"/>
<comment type="similarity">
    <text evidence="1">Belongs to the UDP-N-acetylglucosamine 2-epimerase family.</text>
</comment>
<dbReference type="InterPro" id="IPR003331">
    <property type="entry name" value="UDP_GlcNAc_Epimerase_2_dom"/>
</dbReference>
<keyword evidence="4" id="KW-1185">Reference proteome</keyword>
<evidence type="ECO:0000313" key="3">
    <source>
        <dbReference type="EMBL" id="GAB97093.1"/>
    </source>
</evidence>
<keyword evidence="1" id="KW-0413">Isomerase</keyword>
<dbReference type="AlphaFoldDB" id="K6VLJ6"/>
<dbReference type="eggNOG" id="COG0381">
    <property type="taxonomic scope" value="Bacteria"/>
</dbReference>
<protein>
    <submittedName>
        <fullName evidence="3">Putative UDP-N-acetylglucosamine 2-epimerase</fullName>
    </submittedName>
</protein>
<dbReference type="NCBIfam" id="TIGR00236">
    <property type="entry name" value="wecB"/>
    <property type="match status" value="1"/>
</dbReference>
<comment type="caution">
    <text evidence="3">The sequence shown here is derived from an EMBL/GenBank/DDBJ whole genome shotgun (WGS) entry which is preliminary data.</text>
</comment>
<name>K6VLJ6_9MICO</name>
<dbReference type="RefSeq" id="WP_006593625.1">
    <property type="nucleotide sequence ID" value="NZ_BAHD01000056.1"/>
</dbReference>
<dbReference type="InterPro" id="IPR029767">
    <property type="entry name" value="WecB-like"/>
</dbReference>
<organism evidence="3 4">
    <name type="scientific">Kineosphaera limosa NBRC 100340</name>
    <dbReference type="NCBI Taxonomy" id="1184609"/>
    <lineage>
        <taxon>Bacteria</taxon>
        <taxon>Bacillati</taxon>
        <taxon>Actinomycetota</taxon>
        <taxon>Actinomycetes</taxon>
        <taxon>Micrococcales</taxon>
        <taxon>Dermatophilaceae</taxon>
        <taxon>Kineosphaera</taxon>
    </lineage>
</organism>
<dbReference type="GO" id="GO:0016853">
    <property type="term" value="F:isomerase activity"/>
    <property type="evidence" value="ECO:0007669"/>
    <property type="project" value="UniProtKB-KW"/>
</dbReference>
<gene>
    <name evidence="3" type="ORF">KILIM_056_00170</name>
</gene>
<dbReference type="PANTHER" id="PTHR43174:SF1">
    <property type="entry name" value="UDP-N-ACETYLGLUCOSAMINE 2-EPIMERASE"/>
    <property type="match status" value="1"/>
</dbReference>
<dbReference type="CDD" id="cd03786">
    <property type="entry name" value="GTB_UDP-GlcNAc_2-Epimerase"/>
    <property type="match status" value="1"/>
</dbReference>
<sequence length="390" mass="43377">MTTVMTIVGTRPEVIRLSRVMARLDATVNHVLVHTGQNYDYELNEIFFEELGIRRPDHFLQVDTSSLGRVLGETLIRSEEILRQVRPDAVLVLGDTNSCIAALMAKRMRIPVYHMEAGNRCFDENVPEETNRRMVDHVADFNLVYTEHARRNLLAEGLAPRRILLTGSPMKEVLDHHAEAFEASSATSDLGLSPQGFLLVSAHREENVDDPRRLGALLDCLVAARDAFEVPVLVSTHPRTRKRLDVLASRPDQPERDLHGVTFHPPLGFIDYVRLQQDALCVLSDSGTISEESALLRFPAVTLRDAIERPEALDTGAIVMTGLDPENVVEAIRDAVRSVGPDGRTDVVLPADYAIGNCSQRAVRFILSTHRRHEAWSGLRAPDRPGGRSG</sequence>
<evidence type="ECO:0000313" key="4">
    <source>
        <dbReference type="Proteomes" id="UP000008366"/>
    </source>
</evidence>
<dbReference type="Gene3D" id="3.40.50.2000">
    <property type="entry name" value="Glycogen Phosphorylase B"/>
    <property type="match status" value="2"/>
</dbReference>
<feature type="domain" description="UDP-N-acetylglucosamine 2-epimerase" evidence="2">
    <location>
        <begin position="26"/>
        <end position="366"/>
    </location>
</feature>
<evidence type="ECO:0000256" key="1">
    <source>
        <dbReference type="RuleBase" id="RU003513"/>
    </source>
</evidence>
<dbReference type="STRING" id="1184609.KILIM_056_00170"/>
<reference evidence="3 4" key="1">
    <citation type="submission" date="2012-08" db="EMBL/GenBank/DDBJ databases">
        <title>Whole genome shotgun sequence of Kineosphaera limosa NBRC 100340.</title>
        <authorList>
            <person name="Yoshida I."/>
            <person name="Isaki S."/>
            <person name="Hosoyama A."/>
            <person name="Tsuchikane K."/>
            <person name="Katsumata H."/>
            <person name="Ando Y."/>
            <person name="Ohji S."/>
            <person name="Hamada M."/>
            <person name="Tamura T."/>
            <person name="Yamazoe A."/>
            <person name="Yamazaki S."/>
            <person name="Fujita N."/>
        </authorList>
    </citation>
    <scope>NUCLEOTIDE SEQUENCE [LARGE SCALE GENOMIC DNA]</scope>
    <source>
        <strain evidence="3 4">NBRC 100340</strain>
    </source>
</reference>
<dbReference type="SUPFAM" id="SSF53756">
    <property type="entry name" value="UDP-Glycosyltransferase/glycogen phosphorylase"/>
    <property type="match status" value="1"/>
</dbReference>
<dbReference type="Proteomes" id="UP000008366">
    <property type="component" value="Unassembled WGS sequence"/>
</dbReference>
<dbReference type="Pfam" id="PF02350">
    <property type="entry name" value="Epimerase_2"/>
    <property type="match status" value="1"/>
</dbReference>
<evidence type="ECO:0000259" key="2">
    <source>
        <dbReference type="Pfam" id="PF02350"/>
    </source>
</evidence>
<proteinExistence type="inferred from homology"/>